<dbReference type="Pfam" id="PF03108">
    <property type="entry name" value="DBD_Tnp_Mut"/>
    <property type="match status" value="1"/>
</dbReference>
<comment type="caution">
    <text evidence="3">The sequence shown here is derived from an EMBL/GenBank/DDBJ whole genome shotgun (WGS) entry which is preliminary data.</text>
</comment>
<name>A0AAE0E5R7_9ROSI</name>
<accession>A0AAE0E5R7</accession>
<dbReference type="EMBL" id="JANJYJ010000005">
    <property type="protein sequence ID" value="KAK3211490.1"/>
    <property type="molecule type" value="Genomic_DNA"/>
</dbReference>
<dbReference type="Proteomes" id="UP001281410">
    <property type="component" value="Unassembled WGS sequence"/>
</dbReference>
<sequence>MPYIPVAPDVEASVSTPPRFMGDIPNLDFSGFEQDLFGDNEGDLHYEGDNEDQAGLGDESSDDGSLGMRALAVVPKVLEEVCEDTDEYQNLFEGYQSKSDDEYCSDSGDEVFDAILARVIKSNPFKKLEGFNFNKVKNDKNRLTWACMANGCSWRIHASNVDDDRTMQVKIYKNEHICHPIYNSKDTRAKWITGKFQAFVKSNPGIHAAAYIHLLDKTSTFQRMFVSFEAQRKGFFEGCRHFLGIDGCHLKGPYVGILLSAIALDTNSGLHPLAYCICEGETFLSWSWFLEQLYFS</sequence>
<dbReference type="InterPro" id="IPR004332">
    <property type="entry name" value="Transposase_MuDR"/>
</dbReference>
<dbReference type="PANTHER" id="PTHR31973:SF187">
    <property type="entry name" value="MUTATOR TRANSPOSASE MUDRA PROTEIN"/>
    <property type="match status" value="1"/>
</dbReference>
<reference evidence="3" key="1">
    <citation type="journal article" date="2023" name="Plant J.">
        <title>Genome sequences and population genomics provide insights into the demographic history, inbreeding, and mutation load of two 'living fossil' tree species of Dipteronia.</title>
        <authorList>
            <person name="Feng Y."/>
            <person name="Comes H.P."/>
            <person name="Chen J."/>
            <person name="Zhu S."/>
            <person name="Lu R."/>
            <person name="Zhang X."/>
            <person name="Li P."/>
            <person name="Qiu J."/>
            <person name="Olsen K.M."/>
            <person name="Qiu Y."/>
        </authorList>
    </citation>
    <scope>NUCLEOTIDE SEQUENCE</scope>
    <source>
        <strain evidence="3">NBL</strain>
    </source>
</reference>
<protein>
    <recommendedName>
        <fullName evidence="2">Transposase MuDR plant domain-containing protein</fullName>
    </recommendedName>
</protein>
<feature type="region of interest" description="Disordered" evidence="1">
    <location>
        <begin position="40"/>
        <end position="63"/>
    </location>
</feature>
<dbReference type="PANTHER" id="PTHR31973">
    <property type="entry name" value="POLYPROTEIN, PUTATIVE-RELATED"/>
    <property type="match status" value="1"/>
</dbReference>
<evidence type="ECO:0000313" key="3">
    <source>
        <dbReference type="EMBL" id="KAK3211490.1"/>
    </source>
</evidence>
<keyword evidence="4" id="KW-1185">Reference proteome</keyword>
<evidence type="ECO:0000256" key="1">
    <source>
        <dbReference type="SAM" id="MobiDB-lite"/>
    </source>
</evidence>
<dbReference type="AlphaFoldDB" id="A0AAE0E5R7"/>
<proteinExistence type="predicted"/>
<feature type="domain" description="Transposase MuDR plant" evidence="2">
    <location>
        <begin position="131"/>
        <end position="169"/>
    </location>
</feature>
<evidence type="ECO:0000259" key="2">
    <source>
        <dbReference type="Pfam" id="PF03108"/>
    </source>
</evidence>
<evidence type="ECO:0000313" key="4">
    <source>
        <dbReference type="Proteomes" id="UP001281410"/>
    </source>
</evidence>
<organism evidence="3 4">
    <name type="scientific">Dipteronia sinensis</name>
    <dbReference type="NCBI Taxonomy" id="43782"/>
    <lineage>
        <taxon>Eukaryota</taxon>
        <taxon>Viridiplantae</taxon>
        <taxon>Streptophyta</taxon>
        <taxon>Embryophyta</taxon>
        <taxon>Tracheophyta</taxon>
        <taxon>Spermatophyta</taxon>
        <taxon>Magnoliopsida</taxon>
        <taxon>eudicotyledons</taxon>
        <taxon>Gunneridae</taxon>
        <taxon>Pentapetalae</taxon>
        <taxon>rosids</taxon>
        <taxon>malvids</taxon>
        <taxon>Sapindales</taxon>
        <taxon>Sapindaceae</taxon>
        <taxon>Hippocastanoideae</taxon>
        <taxon>Acereae</taxon>
        <taxon>Dipteronia</taxon>
    </lineage>
</organism>
<gene>
    <name evidence="3" type="ORF">Dsin_016196</name>
</gene>